<dbReference type="PANTHER" id="PTHR43096:SF52">
    <property type="entry name" value="DNAJ HOMOLOG 1, MITOCHONDRIAL-RELATED"/>
    <property type="match status" value="1"/>
</dbReference>
<dbReference type="GO" id="GO:0042026">
    <property type="term" value="P:protein refolding"/>
    <property type="evidence" value="ECO:0007669"/>
    <property type="project" value="TreeGrafter"/>
</dbReference>
<dbReference type="PRINTS" id="PR00625">
    <property type="entry name" value="JDOMAIN"/>
</dbReference>
<dbReference type="GO" id="GO:0005737">
    <property type="term" value="C:cytoplasm"/>
    <property type="evidence" value="ECO:0007669"/>
    <property type="project" value="TreeGrafter"/>
</dbReference>
<evidence type="ECO:0000313" key="5">
    <source>
        <dbReference type="EMBL" id="SEW45030.1"/>
    </source>
</evidence>
<keyword evidence="1" id="KW-0235">DNA replication</keyword>
<dbReference type="OrthoDB" id="9779889at2"/>
<dbReference type="CDD" id="cd06257">
    <property type="entry name" value="DnaJ"/>
    <property type="match status" value="1"/>
</dbReference>
<dbReference type="STRING" id="99656.SAMN05421659_1247"/>
<dbReference type="PROSITE" id="PS50076">
    <property type="entry name" value="DNAJ_2"/>
    <property type="match status" value="1"/>
</dbReference>
<protein>
    <submittedName>
        <fullName evidence="5">Molecular chaperone DnaJ</fullName>
    </submittedName>
</protein>
<name>A0A1I0RW13_9FIRM</name>
<evidence type="ECO:0000256" key="3">
    <source>
        <dbReference type="SAM" id="MobiDB-lite"/>
    </source>
</evidence>
<dbReference type="Gene3D" id="1.25.40.10">
    <property type="entry name" value="Tetratricopeptide repeat domain"/>
    <property type="match status" value="1"/>
</dbReference>
<sequence>MINDPYQVLGVSQNASNDEIKKAYRELSRKYHPDSYVNNPLSGLAEEKFKEVQEAYKQVMDMKENGSSSGFSGTSSYSGNSSSDDMAKYNSARTYINARQYAQASNILAGMSNRSGEWHYLYAVTSMGTGNNVEALNHAQQAVSMDPNNKEYANFLNQLQMRGNRYQTNGGAFGQRQTGGLGTGNLCCDLWCADSLCECMGGDLCSCM</sequence>
<organism evidence="5 6">
    <name type="scientific">[Clostridium] fimetarium</name>
    <dbReference type="NCBI Taxonomy" id="99656"/>
    <lineage>
        <taxon>Bacteria</taxon>
        <taxon>Bacillati</taxon>
        <taxon>Bacillota</taxon>
        <taxon>Clostridia</taxon>
        <taxon>Lachnospirales</taxon>
        <taxon>Lachnospiraceae</taxon>
    </lineage>
</organism>
<keyword evidence="2" id="KW-0143">Chaperone</keyword>
<dbReference type="EMBL" id="FOJI01000024">
    <property type="protein sequence ID" value="SEW45030.1"/>
    <property type="molecule type" value="Genomic_DNA"/>
</dbReference>
<reference evidence="5 6" key="1">
    <citation type="submission" date="2016-10" db="EMBL/GenBank/DDBJ databases">
        <authorList>
            <person name="de Groot N.N."/>
        </authorList>
    </citation>
    <scope>NUCLEOTIDE SEQUENCE [LARGE SCALE GENOMIC DNA]</scope>
    <source>
        <strain evidence="5 6">DSM 9179</strain>
    </source>
</reference>
<dbReference type="Gene3D" id="1.10.287.110">
    <property type="entry name" value="DnaJ domain"/>
    <property type="match status" value="1"/>
</dbReference>
<dbReference type="PANTHER" id="PTHR43096">
    <property type="entry name" value="DNAJ HOMOLOG 1, MITOCHONDRIAL-RELATED"/>
    <property type="match status" value="1"/>
</dbReference>
<evidence type="ECO:0000256" key="2">
    <source>
        <dbReference type="ARBA" id="ARBA00023186"/>
    </source>
</evidence>
<keyword evidence="6" id="KW-1185">Reference proteome</keyword>
<evidence type="ECO:0000259" key="4">
    <source>
        <dbReference type="PROSITE" id="PS50076"/>
    </source>
</evidence>
<feature type="domain" description="J" evidence="4">
    <location>
        <begin position="4"/>
        <end position="64"/>
    </location>
</feature>
<dbReference type="RefSeq" id="WP_092457887.1">
    <property type="nucleotide sequence ID" value="NZ_FOJI01000024.1"/>
</dbReference>
<dbReference type="GO" id="GO:0051082">
    <property type="term" value="F:unfolded protein binding"/>
    <property type="evidence" value="ECO:0007669"/>
    <property type="project" value="TreeGrafter"/>
</dbReference>
<proteinExistence type="predicted"/>
<dbReference type="SUPFAM" id="SSF46565">
    <property type="entry name" value="Chaperone J-domain"/>
    <property type="match status" value="1"/>
</dbReference>
<feature type="compositionally biased region" description="Low complexity" evidence="3">
    <location>
        <begin position="66"/>
        <end position="83"/>
    </location>
</feature>
<dbReference type="Proteomes" id="UP000199701">
    <property type="component" value="Unassembled WGS sequence"/>
</dbReference>
<gene>
    <name evidence="5" type="ORF">SAMN05421659_1247</name>
</gene>
<evidence type="ECO:0000256" key="1">
    <source>
        <dbReference type="ARBA" id="ARBA00022705"/>
    </source>
</evidence>
<evidence type="ECO:0000313" key="6">
    <source>
        <dbReference type="Proteomes" id="UP000199701"/>
    </source>
</evidence>
<dbReference type="SMART" id="SM00271">
    <property type="entry name" value="DnaJ"/>
    <property type="match status" value="1"/>
</dbReference>
<feature type="region of interest" description="Disordered" evidence="3">
    <location>
        <begin position="63"/>
        <end position="84"/>
    </location>
</feature>
<dbReference type="InterPro" id="IPR011990">
    <property type="entry name" value="TPR-like_helical_dom_sf"/>
</dbReference>
<dbReference type="AlphaFoldDB" id="A0A1I0RW13"/>
<dbReference type="SUPFAM" id="SSF48452">
    <property type="entry name" value="TPR-like"/>
    <property type="match status" value="1"/>
</dbReference>
<dbReference type="InterPro" id="IPR001623">
    <property type="entry name" value="DnaJ_domain"/>
</dbReference>
<accession>A0A1I0RW13</accession>
<dbReference type="Pfam" id="PF00226">
    <property type="entry name" value="DnaJ"/>
    <property type="match status" value="1"/>
</dbReference>
<dbReference type="GO" id="GO:0006260">
    <property type="term" value="P:DNA replication"/>
    <property type="evidence" value="ECO:0007669"/>
    <property type="project" value="UniProtKB-KW"/>
</dbReference>
<dbReference type="InterPro" id="IPR036869">
    <property type="entry name" value="J_dom_sf"/>
</dbReference>